<name>A0ABR2I3A7_9PEZI</name>
<proteinExistence type="predicted"/>
<dbReference type="EMBL" id="JAPCWZ010000007">
    <property type="protein sequence ID" value="KAK8856826.1"/>
    <property type="molecule type" value="Genomic_DNA"/>
</dbReference>
<dbReference type="Proteomes" id="UP001390339">
    <property type="component" value="Unassembled WGS sequence"/>
</dbReference>
<reference evidence="1 2" key="1">
    <citation type="journal article" date="2024" name="IMA Fungus">
        <title>Apiospora arundinis, a panoply of carbohydrate-active enzymes and secondary metabolites.</title>
        <authorList>
            <person name="Sorensen T."/>
            <person name="Petersen C."/>
            <person name="Muurmann A.T."/>
            <person name="Christiansen J.V."/>
            <person name="Brundto M.L."/>
            <person name="Overgaard C.K."/>
            <person name="Boysen A.T."/>
            <person name="Wollenberg R.D."/>
            <person name="Larsen T.O."/>
            <person name="Sorensen J.L."/>
            <person name="Nielsen K.L."/>
            <person name="Sondergaard T.E."/>
        </authorList>
    </citation>
    <scope>NUCLEOTIDE SEQUENCE [LARGE SCALE GENOMIC DNA]</scope>
    <source>
        <strain evidence="1 2">AAU 773</strain>
    </source>
</reference>
<sequence>MSGVCNSSPVFDNNPGPDKSWFVYCPHCQLSYLVGGEGYDEAANHPAHLTQADPQERTIAVFVDGSSRHITKRGDENDGGEERWNGRFSVYYGPDSRYNGSASMTAYKDESHLLCAALTNTLAHFADQVPLRRRREIRDKHAVTNSYRFLRDCSVFRLLVVVGGGPSSALRKFMPLIGPTARDFTETDSLLAAQDVGWRWNAARVQAKESIADEVRNLARMGILVEWYDCQDSSCPLP</sequence>
<organism evidence="1 2">
    <name type="scientific">Apiospora arundinis</name>
    <dbReference type="NCBI Taxonomy" id="335852"/>
    <lineage>
        <taxon>Eukaryota</taxon>
        <taxon>Fungi</taxon>
        <taxon>Dikarya</taxon>
        <taxon>Ascomycota</taxon>
        <taxon>Pezizomycotina</taxon>
        <taxon>Sordariomycetes</taxon>
        <taxon>Xylariomycetidae</taxon>
        <taxon>Amphisphaeriales</taxon>
        <taxon>Apiosporaceae</taxon>
        <taxon>Apiospora</taxon>
    </lineage>
</organism>
<comment type="caution">
    <text evidence="1">The sequence shown here is derived from an EMBL/GenBank/DDBJ whole genome shotgun (WGS) entry which is preliminary data.</text>
</comment>
<evidence type="ECO:0000313" key="1">
    <source>
        <dbReference type="EMBL" id="KAK8856826.1"/>
    </source>
</evidence>
<evidence type="ECO:0000313" key="2">
    <source>
        <dbReference type="Proteomes" id="UP001390339"/>
    </source>
</evidence>
<protein>
    <submittedName>
        <fullName evidence="1">Uncharacterized protein</fullName>
    </submittedName>
</protein>
<accession>A0ABR2I3A7</accession>
<gene>
    <name evidence="1" type="ORF">PGQ11_012738</name>
</gene>
<keyword evidence="2" id="KW-1185">Reference proteome</keyword>